<protein>
    <recommendedName>
        <fullName evidence="16">Gnk2-homologous domain-containing protein</fullName>
    </recommendedName>
</protein>
<dbReference type="GO" id="GO:0046739">
    <property type="term" value="P:transport of virus in multicellular host"/>
    <property type="evidence" value="ECO:0007669"/>
    <property type="project" value="UniProtKB-ARBA"/>
</dbReference>
<dbReference type="GO" id="GO:0009506">
    <property type="term" value="C:plasmodesma"/>
    <property type="evidence" value="ECO:0007669"/>
    <property type="project" value="UniProtKB-SubCell"/>
</dbReference>
<evidence type="ECO:0000313" key="17">
    <source>
        <dbReference type="EMBL" id="KAJ4968062.1"/>
    </source>
</evidence>
<evidence type="ECO:0000256" key="6">
    <source>
        <dbReference type="ARBA" id="ARBA00022729"/>
    </source>
</evidence>
<evidence type="ECO:0000256" key="3">
    <source>
        <dbReference type="ARBA" id="ARBA00022475"/>
    </source>
</evidence>
<proteinExistence type="inferred from homology"/>
<dbReference type="GO" id="GO:0005886">
    <property type="term" value="C:plasma membrane"/>
    <property type="evidence" value="ECO:0007669"/>
    <property type="project" value="UniProtKB-SubCell"/>
</dbReference>
<keyword evidence="5 14" id="KW-0812">Transmembrane</keyword>
<keyword evidence="6 15" id="KW-0732">Signal</keyword>
<evidence type="ECO:0000256" key="1">
    <source>
        <dbReference type="ARBA" id="ARBA00004251"/>
    </source>
</evidence>
<evidence type="ECO:0000256" key="12">
    <source>
        <dbReference type="ARBA" id="ARBA00024184"/>
    </source>
</evidence>
<accession>A0A9Q0KCR5</accession>
<feature type="signal peptide" evidence="15">
    <location>
        <begin position="1"/>
        <end position="29"/>
    </location>
</feature>
<dbReference type="Proteomes" id="UP001141806">
    <property type="component" value="Unassembled WGS sequence"/>
</dbReference>
<evidence type="ECO:0000256" key="14">
    <source>
        <dbReference type="SAM" id="Phobius"/>
    </source>
</evidence>
<evidence type="ECO:0000259" key="16">
    <source>
        <dbReference type="PROSITE" id="PS51473"/>
    </source>
</evidence>
<evidence type="ECO:0000256" key="5">
    <source>
        <dbReference type="ARBA" id="ARBA00022692"/>
    </source>
</evidence>
<dbReference type="PANTHER" id="PTHR32080:SF24">
    <property type="entry name" value="PLASMODESMATA-LOCATED PROTEIN 2"/>
    <property type="match status" value="1"/>
</dbReference>
<keyword evidence="2" id="KW-0813">Transport</keyword>
<dbReference type="InterPro" id="IPR038408">
    <property type="entry name" value="GNK2_sf"/>
</dbReference>
<reference evidence="17" key="1">
    <citation type="journal article" date="2023" name="Plant J.">
        <title>The genome of the king protea, Protea cynaroides.</title>
        <authorList>
            <person name="Chang J."/>
            <person name="Duong T.A."/>
            <person name="Schoeman C."/>
            <person name="Ma X."/>
            <person name="Roodt D."/>
            <person name="Barker N."/>
            <person name="Li Z."/>
            <person name="Van de Peer Y."/>
            <person name="Mizrachi E."/>
        </authorList>
    </citation>
    <scope>NUCLEOTIDE SEQUENCE</scope>
    <source>
        <tissue evidence="17">Young leaves</tissue>
    </source>
</reference>
<evidence type="ECO:0000256" key="11">
    <source>
        <dbReference type="ARBA" id="ARBA00023157"/>
    </source>
</evidence>
<evidence type="ECO:0000256" key="2">
    <source>
        <dbReference type="ARBA" id="ARBA00022448"/>
    </source>
</evidence>
<feature type="transmembrane region" description="Helical" evidence="14">
    <location>
        <begin position="257"/>
        <end position="277"/>
    </location>
</feature>
<dbReference type="EMBL" id="JAMYWD010000006">
    <property type="protein sequence ID" value="KAJ4968062.1"/>
    <property type="molecule type" value="Genomic_DNA"/>
</dbReference>
<keyword evidence="11" id="KW-1015">Disulfide bond</keyword>
<evidence type="ECO:0000256" key="8">
    <source>
        <dbReference type="ARBA" id="ARBA00022949"/>
    </source>
</evidence>
<dbReference type="PROSITE" id="PS51473">
    <property type="entry name" value="GNK2"/>
    <property type="match status" value="2"/>
</dbReference>
<organism evidence="17 18">
    <name type="scientific">Protea cynaroides</name>
    <dbReference type="NCBI Taxonomy" id="273540"/>
    <lineage>
        <taxon>Eukaryota</taxon>
        <taxon>Viridiplantae</taxon>
        <taxon>Streptophyta</taxon>
        <taxon>Embryophyta</taxon>
        <taxon>Tracheophyta</taxon>
        <taxon>Spermatophyta</taxon>
        <taxon>Magnoliopsida</taxon>
        <taxon>Proteales</taxon>
        <taxon>Proteaceae</taxon>
        <taxon>Protea</taxon>
    </lineage>
</organism>
<evidence type="ECO:0000256" key="7">
    <source>
        <dbReference type="ARBA" id="ARBA00022737"/>
    </source>
</evidence>
<feature type="domain" description="Gnk2-homologous" evidence="16">
    <location>
        <begin position="33"/>
        <end position="135"/>
    </location>
</feature>
<keyword evidence="10 14" id="KW-0472">Membrane</keyword>
<comment type="caution">
    <text evidence="17">The sequence shown here is derived from an EMBL/GenBank/DDBJ whole genome shotgun (WGS) entry which is preliminary data.</text>
</comment>
<dbReference type="OrthoDB" id="1926347at2759"/>
<dbReference type="PANTHER" id="PTHR32080">
    <property type="entry name" value="ANTIFUNGAL PROTEIN GINKBILOBIN-2-LIKE"/>
    <property type="match status" value="1"/>
</dbReference>
<keyword evidence="7" id="KW-0677">Repeat</keyword>
<keyword evidence="4" id="KW-0945">Host-virus interaction</keyword>
<evidence type="ECO:0000256" key="9">
    <source>
        <dbReference type="ARBA" id="ARBA00022989"/>
    </source>
</evidence>
<evidence type="ECO:0000256" key="15">
    <source>
        <dbReference type="SAM" id="SignalP"/>
    </source>
</evidence>
<feature type="chain" id="PRO_5040475010" description="Gnk2-homologous domain-containing protein" evidence="15">
    <location>
        <begin position="30"/>
        <end position="287"/>
    </location>
</feature>
<comment type="similarity">
    <text evidence="13">Belongs to the cysteine-rich repeat secretory protein family. Plasmodesmata-located proteins (PDLD) subfamily.</text>
</comment>
<dbReference type="InterPro" id="IPR051378">
    <property type="entry name" value="Cell2Cell_Antifungal"/>
</dbReference>
<evidence type="ECO:0000256" key="10">
    <source>
        <dbReference type="ARBA" id="ARBA00023136"/>
    </source>
</evidence>
<keyword evidence="9 14" id="KW-1133">Transmembrane helix</keyword>
<dbReference type="InterPro" id="IPR002902">
    <property type="entry name" value="GNK2"/>
</dbReference>
<dbReference type="Pfam" id="PF01657">
    <property type="entry name" value="Stress-antifung"/>
    <property type="match status" value="2"/>
</dbReference>
<evidence type="ECO:0000256" key="13">
    <source>
        <dbReference type="ARBA" id="ARBA00038393"/>
    </source>
</evidence>
<dbReference type="CDD" id="cd23509">
    <property type="entry name" value="Gnk2-like"/>
    <property type="match status" value="2"/>
</dbReference>
<keyword evidence="8" id="KW-0965">Cell junction</keyword>
<sequence length="287" mass="30581">MGFITNPFCLFSFTLFFLAGFGFLQSVKTASNTNALVYKGCASQSFSDPSYSQTLSSLFASLTAQASQAAFFKTSTGGSGATISGLFQCRGDLTNEECYSCVSKLPDMSKHLCGNSVAARVQLYGCYMLYQISGFPEISGVEMLYKTCGTSQAAGSGFEERRDTAFSVLESGVASSKGFYTTSYQSVYVVAQCEGDLGTSDCGDCVKTAVQKAQVECGSAISGQVYLHRCFISYSYYPNGITRRSSSGIGQNAGKTIAIVVGGAAALGFVVICLMFIRSLLKKRDDY</sequence>
<dbReference type="AlphaFoldDB" id="A0A9Q0KCR5"/>
<keyword evidence="3" id="KW-1003">Cell membrane</keyword>
<keyword evidence="18" id="KW-1185">Reference proteome</keyword>
<feature type="domain" description="Gnk2-homologous" evidence="16">
    <location>
        <begin position="140"/>
        <end position="239"/>
    </location>
</feature>
<dbReference type="GO" id="GO:0010497">
    <property type="term" value="P:plasmodesmata-mediated intercellular transport"/>
    <property type="evidence" value="ECO:0007669"/>
    <property type="project" value="TreeGrafter"/>
</dbReference>
<comment type="subcellular location">
    <subcellularLocation>
        <location evidence="12">Cell junction</location>
        <location evidence="12">Plasmodesma</location>
    </subcellularLocation>
    <subcellularLocation>
        <location evidence="1">Cell membrane</location>
        <topology evidence="1">Single-pass type I membrane protein</topology>
    </subcellularLocation>
</comment>
<dbReference type="FunFam" id="3.30.430.20:FF:000001">
    <property type="entry name" value="cysteine-rich repeat secretory protein 3"/>
    <property type="match status" value="1"/>
</dbReference>
<name>A0A9Q0KCR5_9MAGN</name>
<evidence type="ECO:0000313" key="18">
    <source>
        <dbReference type="Proteomes" id="UP001141806"/>
    </source>
</evidence>
<dbReference type="Gene3D" id="3.30.430.20">
    <property type="entry name" value="Gnk2 domain, C-X8-C-X2-C motif"/>
    <property type="match status" value="2"/>
</dbReference>
<dbReference type="FunFam" id="3.30.430.20:FF:000008">
    <property type="entry name" value="cysteine-rich repeat secretory protein 3"/>
    <property type="match status" value="1"/>
</dbReference>
<gene>
    <name evidence="17" type="ORF">NE237_014763</name>
</gene>
<evidence type="ECO:0000256" key="4">
    <source>
        <dbReference type="ARBA" id="ARBA00022581"/>
    </source>
</evidence>